<feature type="region of interest" description="Disordered" evidence="1">
    <location>
        <begin position="1"/>
        <end position="36"/>
    </location>
</feature>
<feature type="compositionally biased region" description="Basic and acidic residues" evidence="1">
    <location>
        <begin position="26"/>
        <end position="36"/>
    </location>
</feature>
<reference evidence="2" key="1">
    <citation type="submission" date="2021-02" db="EMBL/GenBank/DDBJ databases">
        <title>Genome-Resolved Metagenomics of a Microbial Community Performing Photosynthetic Biological Nutrient Removal.</title>
        <authorList>
            <person name="Mcdaniel E.A."/>
        </authorList>
    </citation>
    <scope>NUCLEOTIDE SEQUENCE</scope>
    <source>
        <strain evidence="2">UWPOB_OBS1</strain>
    </source>
</reference>
<proteinExistence type="predicted"/>
<evidence type="ECO:0000313" key="2">
    <source>
        <dbReference type="EMBL" id="MBN8661334.1"/>
    </source>
</evidence>
<dbReference type="AlphaFoldDB" id="A0A8J7P821"/>
<dbReference type="Proteomes" id="UP000664277">
    <property type="component" value="Unassembled WGS sequence"/>
</dbReference>
<evidence type="ECO:0008006" key="4">
    <source>
        <dbReference type="Google" id="ProtNLM"/>
    </source>
</evidence>
<sequence length="444" mass="50736">MSEKEPNQSQSAGSQDELLDFSPQQDEAKEEAIAQEKSPLEEAKVLFENGEYERCRAKLSEIWLKAPYDRAVIELFAELLSEIGEGESSKRFSKLVEKLKEPLPPYKHHQELFEVGYALVDMRQFQLATMILSEIHQELPEDPLVNYELGFSLMCLKDFARAVGHFEKFKDKRDDFDVILNLCVCYTLLRNEAAAAEALAMLRPLAESEEEKLEVEHRQIVLKRLAKLSKKKTLNDRDWFFILYGSILLRPGKTLTAGKAEIKDVAGSLAILKGLLSGISVEEEGVEFYSLRSKPMATVFGEMFGLPSDSYRGPDRPDRCLLLMSWTTDILGPHQVFIQNGENRGLFALAISPSEPLPVVPDIISYVSEDLYMPWEGKEQNARELEQFSKKLFEKLVALESDPDILKETQESIDYYLDKLELLVFNNHIKFPSRPEYTAELPRQ</sequence>
<evidence type="ECO:0000256" key="1">
    <source>
        <dbReference type="SAM" id="MobiDB-lite"/>
    </source>
</evidence>
<gene>
    <name evidence="2" type="ORF">J0M35_13280</name>
</gene>
<dbReference type="Gene3D" id="1.25.40.10">
    <property type="entry name" value="Tetratricopeptide repeat domain"/>
    <property type="match status" value="1"/>
</dbReference>
<accession>A0A8J7P821</accession>
<dbReference type="InterPro" id="IPR011990">
    <property type="entry name" value="TPR-like_helical_dom_sf"/>
</dbReference>
<dbReference type="SUPFAM" id="SSF48452">
    <property type="entry name" value="TPR-like"/>
    <property type="match status" value="1"/>
</dbReference>
<protein>
    <recommendedName>
        <fullName evidence="4">Tetratricopeptide repeat protein</fullName>
    </recommendedName>
</protein>
<name>A0A8J7P821_9BACT</name>
<dbReference type="EMBL" id="JAFLCK010000019">
    <property type="protein sequence ID" value="MBN8661334.1"/>
    <property type="molecule type" value="Genomic_DNA"/>
</dbReference>
<organism evidence="2 3">
    <name type="scientific">Candidatus Obscuribacter phosphatis</name>
    <dbReference type="NCBI Taxonomy" id="1906157"/>
    <lineage>
        <taxon>Bacteria</taxon>
        <taxon>Bacillati</taxon>
        <taxon>Candidatus Melainabacteria</taxon>
        <taxon>Candidatus Obscuribacterales</taxon>
        <taxon>Candidatus Obscuribacteraceae</taxon>
        <taxon>Candidatus Obscuribacter</taxon>
    </lineage>
</organism>
<evidence type="ECO:0000313" key="3">
    <source>
        <dbReference type="Proteomes" id="UP000664277"/>
    </source>
</evidence>
<comment type="caution">
    <text evidence="2">The sequence shown here is derived from an EMBL/GenBank/DDBJ whole genome shotgun (WGS) entry which is preliminary data.</text>
</comment>